<evidence type="ECO:0000313" key="2">
    <source>
        <dbReference type="Proteomes" id="UP000765509"/>
    </source>
</evidence>
<dbReference type="Proteomes" id="UP000765509">
    <property type="component" value="Unassembled WGS sequence"/>
</dbReference>
<gene>
    <name evidence="1" type="ORF">O181_041417</name>
</gene>
<name>A0A9Q3HEU3_9BASI</name>
<evidence type="ECO:0000313" key="1">
    <source>
        <dbReference type="EMBL" id="MBW0501702.1"/>
    </source>
</evidence>
<reference evidence="1" key="1">
    <citation type="submission" date="2021-03" db="EMBL/GenBank/DDBJ databases">
        <title>Draft genome sequence of rust myrtle Austropuccinia psidii MF-1, a brazilian biotype.</title>
        <authorList>
            <person name="Quecine M.C."/>
            <person name="Pachon D.M.R."/>
            <person name="Bonatelli M.L."/>
            <person name="Correr F.H."/>
            <person name="Franceschini L.M."/>
            <person name="Leite T.F."/>
            <person name="Margarido G.R.A."/>
            <person name="Almeida C.A."/>
            <person name="Ferrarezi J.A."/>
            <person name="Labate C.A."/>
        </authorList>
    </citation>
    <scope>NUCLEOTIDE SEQUENCE</scope>
    <source>
        <strain evidence="1">MF-1</strain>
    </source>
</reference>
<accession>A0A9Q3HEU3</accession>
<keyword evidence="2" id="KW-1185">Reference proteome</keyword>
<dbReference type="AlphaFoldDB" id="A0A9Q3HEU3"/>
<protein>
    <submittedName>
        <fullName evidence="1">Uncharacterized protein</fullName>
    </submittedName>
</protein>
<comment type="caution">
    <text evidence="1">The sequence shown here is derived from an EMBL/GenBank/DDBJ whole genome shotgun (WGS) entry which is preliminary data.</text>
</comment>
<dbReference type="EMBL" id="AVOT02016466">
    <property type="protein sequence ID" value="MBW0501702.1"/>
    <property type="molecule type" value="Genomic_DNA"/>
</dbReference>
<sequence>MCPIPKNNTIYEGPPKMRTPLRPNQEDIFYKLQELDMNSDHVYKEREGAGYSDRESFKKLQEVAKWHKFSIIGYYSHMGITYNIDSLVFDVPHIPDYWITARLSPAHKNHTNI</sequence>
<proteinExistence type="predicted"/>
<organism evidence="1 2">
    <name type="scientific">Austropuccinia psidii MF-1</name>
    <dbReference type="NCBI Taxonomy" id="1389203"/>
    <lineage>
        <taxon>Eukaryota</taxon>
        <taxon>Fungi</taxon>
        <taxon>Dikarya</taxon>
        <taxon>Basidiomycota</taxon>
        <taxon>Pucciniomycotina</taxon>
        <taxon>Pucciniomycetes</taxon>
        <taxon>Pucciniales</taxon>
        <taxon>Sphaerophragmiaceae</taxon>
        <taxon>Austropuccinia</taxon>
    </lineage>
</organism>